<sequence>MVIGSYALSVATVGEMQDPRLKDFISQVRQRQQQRRGGLEMPQGQNGRPGQPAPMPAPQKQDYDDASPTGGIYTEEDFQQSKPAVPVVPSRPAPAEAEAKSFDFFDDASPTGGQGISADTRAAPQSTGSAWDRLRRGQAPSQAPSQASSSQETQGSGRRDGQLDAQAEFDARIERERRGGDFSSNGGDIKRCIESVFRSQMEGSFNVPSIKPLDTFESRTLINNTNRPPKTSITLARGGPNKCTKLFYSLGVRCTEDYF</sequence>
<dbReference type="OrthoDB" id="4204700at2759"/>
<reference evidence="2 3" key="1">
    <citation type="journal article" date="2012" name="Eukaryot. Cell">
        <title>Genome sequence of the fungus Glarea lozoyensis: the first genome sequence of a species from the Helotiaceae family.</title>
        <authorList>
            <person name="Youssar L."/>
            <person name="Gruening B.A."/>
            <person name="Erxleben A."/>
            <person name="Guenther S."/>
            <person name="Huettel W."/>
        </authorList>
    </citation>
    <scope>NUCLEOTIDE SEQUENCE [LARGE SCALE GENOMIC DNA]</scope>
    <source>
        <strain evidence="3">ATCC 74030 / MF5533</strain>
    </source>
</reference>
<protein>
    <submittedName>
        <fullName evidence="2">Uncharacterized protein</fullName>
    </submittedName>
</protein>
<feature type="compositionally biased region" description="Low complexity" evidence="1">
    <location>
        <begin position="81"/>
        <end position="96"/>
    </location>
</feature>
<dbReference type="Proteomes" id="UP000005446">
    <property type="component" value="Unassembled WGS sequence"/>
</dbReference>
<dbReference type="InParanoid" id="H0EEA8"/>
<dbReference type="AlphaFoldDB" id="H0EEA8"/>
<gene>
    <name evidence="2" type="ORF">M7I_0782</name>
</gene>
<organism evidence="2 3">
    <name type="scientific">Glarea lozoyensis (strain ATCC 74030 / MF5533)</name>
    <dbReference type="NCBI Taxonomy" id="1104152"/>
    <lineage>
        <taxon>Eukaryota</taxon>
        <taxon>Fungi</taxon>
        <taxon>Dikarya</taxon>
        <taxon>Ascomycota</taxon>
        <taxon>Pezizomycotina</taxon>
        <taxon>Leotiomycetes</taxon>
        <taxon>Helotiales</taxon>
        <taxon>Helotiaceae</taxon>
        <taxon>Glarea</taxon>
    </lineage>
</organism>
<dbReference type="HOGENOM" id="CLU_1073833_0_0_1"/>
<evidence type="ECO:0000256" key="1">
    <source>
        <dbReference type="SAM" id="MobiDB-lite"/>
    </source>
</evidence>
<feature type="compositionally biased region" description="Low complexity" evidence="1">
    <location>
        <begin position="138"/>
        <end position="151"/>
    </location>
</feature>
<feature type="compositionally biased region" description="Basic and acidic residues" evidence="1">
    <location>
        <begin position="169"/>
        <end position="180"/>
    </location>
</feature>
<evidence type="ECO:0000313" key="3">
    <source>
        <dbReference type="Proteomes" id="UP000005446"/>
    </source>
</evidence>
<evidence type="ECO:0000313" key="2">
    <source>
        <dbReference type="EMBL" id="EHL03167.1"/>
    </source>
</evidence>
<proteinExistence type="predicted"/>
<keyword evidence="3" id="KW-1185">Reference proteome</keyword>
<dbReference type="EMBL" id="AGUE01000013">
    <property type="protein sequence ID" value="EHL03167.1"/>
    <property type="molecule type" value="Genomic_DNA"/>
</dbReference>
<accession>H0EEA8</accession>
<comment type="caution">
    <text evidence="2">The sequence shown here is derived from an EMBL/GenBank/DDBJ whole genome shotgun (WGS) entry which is preliminary data.</text>
</comment>
<feature type="region of interest" description="Disordered" evidence="1">
    <location>
        <begin position="26"/>
        <end position="186"/>
    </location>
</feature>
<name>H0EEA8_GLAL7</name>